<evidence type="ECO:0000259" key="14">
    <source>
        <dbReference type="Pfam" id="PF08245"/>
    </source>
</evidence>
<dbReference type="InterPro" id="IPR035911">
    <property type="entry name" value="MurE/MurF_N"/>
</dbReference>
<evidence type="ECO:0000256" key="8">
    <source>
        <dbReference type="ARBA" id="ARBA00023306"/>
    </source>
</evidence>
<comment type="function">
    <text evidence="10 11">Involved in cell wall formation. Catalyzes the final step in the synthesis of UDP-N-acetylmuramoyl-pentapeptide, the precursor of murein.</text>
</comment>
<dbReference type="InterPro" id="IPR005863">
    <property type="entry name" value="UDP-N-AcMur_synth"/>
</dbReference>
<evidence type="ECO:0000259" key="13">
    <source>
        <dbReference type="Pfam" id="PF02875"/>
    </source>
</evidence>
<dbReference type="Gene3D" id="3.40.1390.10">
    <property type="entry name" value="MurE/MurF, N-terminal domain"/>
    <property type="match status" value="1"/>
</dbReference>
<evidence type="ECO:0000256" key="9">
    <source>
        <dbReference type="ARBA" id="ARBA00023316"/>
    </source>
</evidence>
<proteinExistence type="inferred from homology"/>
<comment type="subcellular location">
    <subcellularLocation>
        <location evidence="10 11">Cytoplasm</location>
    </subcellularLocation>
</comment>
<keyword evidence="9 10" id="KW-0961">Cell wall biogenesis/degradation</keyword>
<evidence type="ECO:0000256" key="11">
    <source>
        <dbReference type="RuleBase" id="RU004136"/>
    </source>
</evidence>
<dbReference type="RefSeq" id="WP_203717764.1">
    <property type="nucleotide sequence ID" value="NZ_BONE01000073.1"/>
</dbReference>
<dbReference type="HAMAP" id="MF_02019">
    <property type="entry name" value="MurF"/>
    <property type="match status" value="1"/>
</dbReference>
<dbReference type="SUPFAM" id="SSF63418">
    <property type="entry name" value="MurE/MurF N-terminal domain"/>
    <property type="match status" value="1"/>
</dbReference>
<evidence type="ECO:0000313" key="15">
    <source>
        <dbReference type="EMBL" id="GIF76904.1"/>
    </source>
</evidence>
<evidence type="ECO:0000313" key="16">
    <source>
        <dbReference type="Proteomes" id="UP000604117"/>
    </source>
</evidence>
<evidence type="ECO:0000256" key="4">
    <source>
        <dbReference type="ARBA" id="ARBA00022741"/>
    </source>
</evidence>
<keyword evidence="7 10" id="KW-0573">Peptidoglycan synthesis</keyword>
<dbReference type="Proteomes" id="UP000604117">
    <property type="component" value="Unassembled WGS sequence"/>
</dbReference>
<dbReference type="PANTHER" id="PTHR43024">
    <property type="entry name" value="UDP-N-ACETYLMURAMOYL-TRIPEPTIDE--D-ALANYL-D-ALANINE LIGASE"/>
    <property type="match status" value="1"/>
</dbReference>
<dbReference type="InterPro" id="IPR013221">
    <property type="entry name" value="Mur_ligase_cen"/>
</dbReference>
<evidence type="ECO:0000256" key="6">
    <source>
        <dbReference type="ARBA" id="ARBA00022960"/>
    </source>
</evidence>
<feature type="domain" description="Mur ligase N-terminal catalytic" evidence="12">
    <location>
        <begin position="30"/>
        <end position="74"/>
    </location>
</feature>
<dbReference type="EC" id="6.3.2.10" evidence="10 11"/>
<keyword evidence="8 10" id="KW-0131">Cell cycle</keyword>
<keyword evidence="6 10" id="KW-0133">Cell shape</keyword>
<feature type="domain" description="Mur ligase C-terminal" evidence="13">
    <location>
        <begin position="318"/>
        <end position="445"/>
    </location>
</feature>
<dbReference type="Pfam" id="PF02875">
    <property type="entry name" value="Mur_ligase_C"/>
    <property type="match status" value="1"/>
</dbReference>
<organism evidence="15 16">
    <name type="scientific">Asanoa siamensis</name>
    <dbReference type="NCBI Taxonomy" id="926357"/>
    <lineage>
        <taxon>Bacteria</taxon>
        <taxon>Bacillati</taxon>
        <taxon>Actinomycetota</taxon>
        <taxon>Actinomycetes</taxon>
        <taxon>Micromonosporales</taxon>
        <taxon>Micromonosporaceae</taxon>
        <taxon>Asanoa</taxon>
    </lineage>
</organism>
<dbReference type="NCBIfam" id="TIGR01143">
    <property type="entry name" value="murF"/>
    <property type="match status" value="1"/>
</dbReference>
<feature type="domain" description="Mur ligase central" evidence="14">
    <location>
        <begin position="109"/>
        <end position="295"/>
    </location>
</feature>
<comment type="similarity">
    <text evidence="10">Belongs to the MurCDEF family. MurF subfamily.</text>
</comment>
<dbReference type="EMBL" id="BONE01000073">
    <property type="protein sequence ID" value="GIF76904.1"/>
    <property type="molecule type" value="Genomic_DNA"/>
</dbReference>
<evidence type="ECO:0000256" key="3">
    <source>
        <dbReference type="ARBA" id="ARBA00022618"/>
    </source>
</evidence>
<keyword evidence="1 10" id="KW-0963">Cytoplasm</keyword>
<dbReference type="InterPro" id="IPR051046">
    <property type="entry name" value="MurCDEF_CellWall_CoF430Synth"/>
</dbReference>
<comment type="catalytic activity">
    <reaction evidence="10 11">
        <text>D-alanyl-D-alanine + UDP-N-acetyl-alpha-D-muramoyl-L-alanyl-gamma-D-glutamyl-meso-2,6-diaminopimelate + ATP = UDP-N-acetyl-alpha-D-muramoyl-L-alanyl-gamma-D-glutamyl-meso-2,6-diaminopimeloyl-D-alanyl-D-alanine + ADP + phosphate + H(+)</text>
        <dbReference type="Rhea" id="RHEA:28374"/>
        <dbReference type="ChEBI" id="CHEBI:15378"/>
        <dbReference type="ChEBI" id="CHEBI:30616"/>
        <dbReference type="ChEBI" id="CHEBI:43474"/>
        <dbReference type="ChEBI" id="CHEBI:57822"/>
        <dbReference type="ChEBI" id="CHEBI:61386"/>
        <dbReference type="ChEBI" id="CHEBI:83905"/>
        <dbReference type="ChEBI" id="CHEBI:456216"/>
        <dbReference type="EC" id="6.3.2.10"/>
    </reaction>
</comment>
<evidence type="ECO:0000256" key="5">
    <source>
        <dbReference type="ARBA" id="ARBA00022840"/>
    </source>
</evidence>
<dbReference type="InterPro" id="IPR036565">
    <property type="entry name" value="Mur-like_cat_sf"/>
</dbReference>
<dbReference type="Gene3D" id="3.40.1190.10">
    <property type="entry name" value="Mur-like, catalytic domain"/>
    <property type="match status" value="1"/>
</dbReference>
<accession>A0ABQ4D031</accession>
<reference evidence="15 16" key="1">
    <citation type="submission" date="2021-01" db="EMBL/GenBank/DDBJ databases">
        <title>Whole genome shotgun sequence of Asanoa siamensis NBRC 107932.</title>
        <authorList>
            <person name="Komaki H."/>
            <person name="Tamura T."/>
        </authorList>
    </citation>
    <scope>NUCLEOTIDE SEQUENCE [LARGE SCALE GENOMIC DNA]</scope>
    <source>
        <strain evidence="15 16">NBRC 107932</strain>
    </source>
</reference>
<protein>
    <recommendedName>
        <fullName evidence="10 11">UDP-N-acetylmuramoyl-tripeptide--D-alanyl-D-alanine ligase</fullName>
        <ecNumber evidence="10 11">6.3.2.10</ecNumber>
    </recommendedName>
    <alternativeName>
        <fullName evidence="10">D-alanyl-D-alanine-adding enzyme</fullName>
    </alternativeName>
</protein>
<keyword evidence="4 10" id="KW-0547">Nucleotide-binding</keyword>
<dbReference type="Gene3D" id="3.90.190.20">
    <property type="entry name" value="Mur ligase, C-terminal domain"/>
    <property type="match status" value="1"/>
</dbReference>
<dbReference type="InterPro" id="IPR000713">
    <property type="entry name" value="Mur_ligase_N"/>
</dbReference>
<keyword evidence="3 10" id="KW-0132">Cell division</keyword>
<evidence type="ECO:0000256" key="7">
    <source>
        <dbReference type="ARBA" id="ARBA00022984"/>
    </source>
</evidence>
<dbReference type="SUPFAM" id="SSF53623">
    <property type="entry name" value="MurD-like peptide ligases, catalytic domain"/>
    <property type="match status" value="1"/>
</dbReference>
<comment type="caution">
    <text evidence="15">The sequence shown here is derived from an EMBL/GenBank/DDBJ whole genome shotgun (WGS) entry which is preliminary data.</text>
</comment>
<comment type="pathway">
    <text evidence="10 11">Cell wall biogenesis; peptidoglycan biosynthesis.</text>
</comment>
<evidence type="ECO:0000256" key="1">
    <source>
        <dbReference type="ARBA" id="ARBA00022490"/>
    </source>
</evidence>
<keyword evidence="2 10" id="KW-0436">Ligase</keyword>
<dbReference type="Pfam" id="PF01225">
    <property type="entry name" value="Mur_ligase"/>
    <property type="match status" value="1"/>
</dbReference>
<dbReference type="SUPFAM" id="SSF53244">
    <property type="entry name" value="MurD-like peptide ligases, peptide-binding domain"/>
    <property type="match status" value="1"/>
</dbReference>
<name>A0ABQ4D031_9ACTN</name>
<dbReference type="PANTHER" id="PTHR43024:SF1">
    <property type="entry name" value="UDP-N-ACETYLMURAMOYL-TRIPEPTIDE--D-ALANYL-D-ALANINE LIGASE"/>
    <property type="match status" value="1"/>
</dbReference>
<keyword evidence="16" id="KW-1185">Reference proteome</keyword>
<keyword evidence="5 10" id="KW-0067">ATP-binding</keyword>
<sequence>MIRMRLDEVAAATGGRLSGADPAAEVTGPVEYDSRKVAAGGLFVAFAGEQVDGHDYAAAAVAAGATAVLGTRAVDGVPMVLVDDPLAALAGLARTVLTRLPDLCVIGLTGSSGKTTTKDMVAQLAARLGPTVAPPGSLNNELGFPYTVLKADEQTRYLVLEMGARGMGHISYLAGIAKPRVGVVLNVGTSHIGEFGSVENIATAKGELAEAVPVDGVAILNADDERVRKMAVRTRGKVVLVGEAPDADVRAEDVTVDARGLASYTLRVARGSVPVSLRVPGRHQVGNSLAAAAVARELGMPLRELGEALGELGIRSVRRMDVFERPDGITVIDDSYNANPASMSAALRALAAMGEGRRTVAVLGYMAELGDLERSGHEEVGRLAAELGVDRLVVVGTAAGAIHDGATAHPGWGGRSVVLGDQVAVIDALRADLRPGDVVLVKGSRYRTWDVVDALRVDGTPA</sequence>
<evidence type="ECO:0000256" key="2">
    <source>
        <dbReference type="ARBA" id="ARBA00022598"/>
    </source>
</evidence>
<dbReference type="InterPro" id="IPR004101">
    <property type="entry name" value="Mur_ligase_C"/>
</dbReference>
<evidence type="ECO:0000259" key="12">
    <source>
        <dbReference type="Pfam" id="PF01225"/>
    </source>
</evidence>
<dbReference type="GO" id="GO:0016874">
    <property type="term" value="F:ligase activity"/>
    <property type="evidence" value="ECO:0007669"/>
    <property type="project" value="UniProtKB-KW"/>
</dbReference>
<feature type="binding site" evidence="10">
    <location>
        <begin position="110"/>
        <end position="116"/>
    </location>
    <ligand>
        <name>ATP</name>
        <dbReference type="ChEBI" id="CHEBI:30616"/>
    </ligand>
</feature>
<dbReference type="Pfam" id="PF08245">
    <property type="entry name" value="Mur_ligase_M"/>
    <property type="match status" value="1"/>
</dbReference>
<dbReference type="InterPro" id="IPR036615">
    <property type="entry name" value="Mur_ligase_C_dom_sf"/>
</dbReference>
<evidence type="ECO:0000256" key="10">
    <source>
        <dbReference type="HAMAP-Rule" id="MF_02019"/>
    </source>
</evidence>
<gene>
    <name evidence="10 15" type="primary">murF</name>
    <name evidence="15" type="ORF">Asi02nite_64220</name>
</gene>